<evidence type="ECO:0000256" key="7">
    <source>
        <dbReference type="PIRSR" id="PIRSR000398-1"/>
    </source>
</evidence>
<dbReference type="GO" id="GO:0009007">
    <property type="term" value="F:site-specific DNA-methyltransferase (adenine-specific) activity"/>
    <property type="evidence" value="ECO:0007669"/>
    <property type="project" value="UniProtKB-UniRule"/>
</dbReference>
<feature type="binding site" evidence="7">
    <location>
        <position position="17"/>
    </location>
    <ligand>
        <name>S-adenosyl-L-methionine</name>
        <dbReference type="ChEBI" id="CHEBI:59789"/>
    </ligand>
</feature>
<evidence type="ECO:0000256" key="4">
    <source>
        <dbReference type="ARBA" id="ARBA00022679"/>
    </source>
</evidence>
<dbReference type="GO" id="GO:0009307">
    <property type="term" value="P:DNA restriction-modification system"/>
    <property type="evidence" value="ECO:0007669"/>
    <property type="project" value="InterPro"/>
</dbReference>
<dbReference type="NCBIfam" id="TIGR00571">
    <property type="entry name" value="dam"/>
    <property type="match status" value="1"/>
</dbReference>
<gene>
    <name evidence="9" type="ORF">CC707_15530</name>
</gene>
<dbReference type="GO" id="GO:1904047">
    <property type="term" value="F:S-adenosyl-L-methionine binding"/>
    <property type="evidence" value="ECO:0007669"/>
    <property type="project" value="TreeGrafter"/>
</dbReference>
<comment type="catalytic activity">
    <reaction evidence="6 8">
        <text>a 2'-deoxyadenosine in DNA + S-adenosyl-L-methionine = an N(6)-methyl-2'-deoxyadenosine in DNA + S-adenosyl-L-homocysteine + H(+)</text>
        <dbReference type="Rhea" id="RHEA:15197"/>
        <dbReference type="Rhea" id="RHEA-COMP:12418"/>
        <dbReference type="Rhea" id="RHEA-COMP:12419"/>
        <dbReference type="ChEBI" id="CHEBI:15378"/>
        <dbReference type="ChEBI" id="CHEBI:57856"/>
        <dbReference type="ChEBI" id="CHEBI:59789"/>
        <dbReference type="ChEBI" id="CHEBI:90615"/>
        <dbReference type="ChEBI" id="CHEBI:90616"/>
        <dbReference type="EC" id="2.1.1.72"/>
    </reaction>
</comment>
<feature type="binding site" evidence="7">
    <location>
        <position position="13"/>
    </location>
    <ligand>
        <name>S-adenosyl-L-methionine</name>
        <dbReference type="ChEBI" id="CHEBI:59789"/>
    </ligand>
</feature>
<dbReference type="GO" id="GO:0006298">
    <property type="term" value="P:mismatch repair"/>
    <property type="evidence" value="ECO:0007669"/>
    <property type="project" value="TreeGrafter"/>
</dbReference>
<dbReference type="Gene3D" id="1.10.1020.10">
    <property type="entry name" value="Adenine-specific Methyltransferase, Domain 2"/>
    <property type="match status" value="1"/>
</dbReference>
<feature type="binding site" evidence="7">
    <location>
        <position position="206"/>
    </location>
    <ligand>
        <name>S-adenosyl-L-methionine</name>
        <dbReference type="ChEBI" id="CHEBI:59789"/>
    </ligand>
</feature>
<dbReference type="Pfam" id="PF02086">
    <property type="entry name" value="MethyltransfD12"/>
    <property type="match status" value="1"/>
</dbReference>
<dbReference type="InterPro" id="IPR002052">
    <property type="entry name" value="DNA_methylase_N6_adenine_CS"/>
</dbReference>
<dbReference type="Gene3D" id="3.40.50.150">
    <property type="entry name" value="Vaccinia Virus protein VP39"/>
    <property type="match status" value="1"/>
</dbReference>
<dbReference type="GO" id="GO:0043565">
    <property type="term" value="F:sequence-specific DNA binding"/>
    <property type="evidence" value="ECO:0007669"/>
    <property type="project" value="TreeGrafter"/>
</dbReference>
<keyword evidence="4 8" id="KW-0808">Transferase</keyword>
<dbReference type="EMBL" id="AAMJPF010000020">
    <property type="protein sequence ID" value="EDI0272515.1"/>
    <property type="molecule type" value="Genomic_DNA"/>
</dbReference>
<dbReference type="InterPro" id="IPR023095">
    <property type="entry name" value="Ade_MeTrfase_dom_2"/>
</dbReference>
<dbReference type="InterPro" id="IPR029063">
    <property type="entry name" value="SAM-dependent_MTases_sf"/>
</dbReference>
<dbReference type="GO" id="GO:0032259">
    <property type="term" value="P:methylation"/>
    <property type="evidence" value="ECO:0007669"/>
    <property type="project" value="UniProtKB-KW"/>
</dbReference>
<dbReference type="PANTHER" id="PTHR30481:SF3">
    <property type="entry name" value="DNA ADENINE METHYLASE"/>
    <property type="match status" value="1"/>
</dbReference>
<dbReference type="InterPro" id="IPR012263">
    <property type="entry name" value="M_m6A_EcoRV"/>
</dbReference>
<dbReference type="PRINTS" id="PR00505">
    <property type="entry name" value="D12N6MTFRASE"/>
</dbReference>
<reference evidence="9" key="1">
    <citation type="submission" date="2018-07" db="EMBL/GenBank/DDBJ databases">
        <authorList>
            <person name="Ashton P.M."/>
            <person name="Dallman T."/>
            <person name="Nair S."/>
            <person name="De Pinna E."/>
            <person name="Peters T."/>
            <person name="Grant K."/>
        </authorList>
    </citation>
    <scope>NUCLEOTIDE SEQUENCE</scope>
    <source>
        <strain evidence="9">333397</strain>
    </source>
</reference>
<protein>
    <recommendedName>
        <fullName evidence="2 8">Site-specific DNA-methyltransferase (adenine-specific)</fullName>
        <ecNumber evidence="2 8">2.1.1.72</ecNumber>
    </recommendedName>
</protein>
<dbReference type="PIRSF" id="PIRSF000398">
    <property type="entry name" value="M_m6A_EcoRV"/>
    <property type="match status" value="1"/>
</dbReference>
<proteinExistence type="inferred from homology"/>
<organism evidence="9">
    <name type="scientific">Salmonella enterica subsp. enterica serovar Panama</name>
    <dbReference type="NCBI Taxonomy" id="29472"/>
    <lineage>
        <taxon>Bacteria</taxon>
        <taxon>Pseudomonadati</taxon>
        <taxon>Pseudomonadota</taxon>
        <taxon>Gammaproteobacteria</taxon>
        <taxon>Enterobacterales</taxon>
        <taxon>Enterobacteriaceae</taxon>
        <taxon>Salmonella</taxon>
    </lineage>
</organism>
<evidence type="ECO:0000256" key="1">
    <source>
        <dbReference type="ARBA" id="ARBA00006594"/>
    </source>
</evidence>
<evidence type="ECO:0000256" key="8">
    <source>
        <dbReference type="RuleBase" id="RU361257"/>
    </source>
</evidence>
<feature type="binding site" evidence="7">
    <location>
        <position position="57"/>
    </location>
    <ligand>
        <name>S-adenosyl-L-methionine</name>
        <dbReference type="ChEBI" id="CHEBI:59789"/>
    </ligand>
</feature>
<name>A0A636GAR9_SALET</name>
<comment type="similarity">
    <text evidence="1 8">Belongs to the N(4)/N(6)-methyltransferase family.</text>
</comment>
<evidence type="ECO:0000256" key="3">
    <source>
        <dbReference type="ARBA" id="ARBA00022603"/>
    </source>
</evidence>
<dbReference type="SUPFAM" id="SSF53335">
    <property type="entry name" value="S-adenosyl-L-methionine-dependent methyltransferases"/>
    <property type="match status" value="1"/>
</dbReference>
<keyword evidence="3 8" id="KW-0489">Methyltransferase</keyword>
<dbReference type="PANTHER" id="PTHR30481">
    <property type="entry name" value="DNA ADENINE METHYLASE"/>
    <property type="match status" value="1"/>
</dbReference>
<dbReference type="InterPro" id="IPR012327">
    <property type="entry name" value="MeTrfase_D12"/>
</dbReference>
<sequence length="320" mass="36388">MKKSSLIRSPLKWAGGKREVVPELRKHLPKAKCLIEPFVGGGSVFMNTDYDRYALCDSNTALMNFYQHLTYNTGALIDLAWKFFKDGGNREAYNRNRQAFNKISVSYNKSRGEYLPWAALFLYLNHHCFNGLYRTNLKGGFNVPFGKRYMPPFPYMEMRLFAEKARDTGTRFVCADFRTTIRALTGICPDISFHANKLSDAVIYCDPPYLPLGDKDSFTHYNGKPFTENDHRALVAHLIEAERFYGVKSVISNSDTEATRAIYSPFRLHKLDVKRSVSASTKGRKTAPEVIGVLDGRERYVSAPRQEGKAFAATQWEAAL</sequence>
<evidence type="ECO:0000313" key="9">
    <source>
        <dbReference type="EMBL" id="EDI0272515.1"/>
    </source>
</evidence>
<evidence type="ECO:0000256" key="5">
    <source>
        <dbReference type="ARBA" id="ARBA00022691"/>
    </source>
</evidence>
<keyword evidence="5 8" id="KW-0949">S-adenosyl-L-methionine</keyword>
<comment type="caution">
    <text evidence="9">The sequence shown here is derived from an EMBL/GenBank/DDBJ whole genome shotgun (WGS) entry which is preliminary data.</text>
</comment>
<dbReference type="EC" id="2.1.1.72" evidence="2 8"/>
<dbReference type="PROSITE" id="PS00092">
    <property type="entry name" value="N6_MTASE"/>
    <property type="match status" value="1"/>
</dbReference>
<dbReference type="AlphaFoldDB" id="A0A636GAR9"/>
<evidence type="ECO:0000256" key="2">
    <source>
        <dbReference type="ARBA" id="ARBA00011900"/>
    </source>
</evidence>
<evidence type="ECO:0000256" key="6">
    <source>
        <dbReference type="ARBA" id="ARBA00047942"/>
    </source>
</evidence>
<accession>A0A636GAR9</accession>